<keyword evidence="1" id="KW-1133">Transmembrane helix</keyword>
<dbReference type="EMBL" id="QTJV01000010">
    <property type="protein sequence ID" value="RFM32280.1"/>
    <property type="molecule type" value="Genomic_DNA"/>
</dbReference>
<reference evidence="4 5" key="1">
    <citation type="submission" date="2018-08" db="EMBL/GenBank/DDBJ databases">
        <title>Chitinophaga sp. K20C18050901, a novel bacterium isolated from forest soil.</title>
        <authorList>
            <person name="Wang C."/>
        </authorList>
    </citation>
    <scope>NUCLEOTIDE SEQUENCE [LARGE SCALE GENOMIC DNA]</scope>
    <source>
        <strain evidence="4 5">K20C18050901</strain>
    </source>
</reference>
<dbReference type="InterPro" id="IPR012373">
    <property type="entry name" value="Ferrdict_sens_TM"/>
</dbReference>
<dbReference type="Pfam" id="PF04773">
    <property type="entry name" value="FecR"/>
    <property type="match status" value="1"/>
</dbReference>
<dbReference type="Pfam" id="PF16344">
    <property type="entry name" value="FecR_C"/>
    <property type="match status" value="1"/>
</dbReference>
<dbReference type="Proteomes" id="UP000261174">
    <property type="component" value="Unassembled WGS sequence"/>
</dbReference>
<dbReference type="PIRSF" id="PIRSF018266">
    <property type="entry name" value="FecR"/>
    <property type="match status" value="1"/>
</dbReference>
<dbReference type="InterPro" id="IPR006860">
    <property type="entry name" value="FecR"/>
</dbReference>
<keyword evidence="1" id="KW-0472">Membrane</keyword>
<dbReference type="Gene3D" id="3.55.50.30">
    <property type="match status" value="1"/>
</dbReference>
<evidence type="ECO:0000256" key="1">
    <source>
        <dbReference type="SAM" id="Phobius"/>
    </source>
</evidence>
<evidence type="ECO:0000259" key="2">
    <source>
        <dbReference type="Pfam" id="PF04773"/>
    </source>
</evidence>
<dbReference type="PANTHER" id="PTHR30273:SF2">
    <property type="entry name" value="PROTEIN FECR"/>
    <property type="match status" value="1"/>
</dbReference>
<dbReference type="PANTHER" id="PTHR30273">
    <property type="entry name" value="PERIPLASMIC SIGNAL SENSOR AND SIGMA FACTOR ACTIVATOR FECR-RELATED"/>
    <property type="match status" value="1"/>
</dbReference>
<feature type="domain" description="FecR protein" evidence="2">
    <location>
        <begin position="173"/>
        <end position="268"/>
    </location>
</feature>
<feature type="domain" description="Protein FecR C-terminal" evidence="3">
    <location>
        <begin position="309"/>
        <end position="375"/>
    </location>
</feature>
<feature type="transmembrane region" description="Helical" evidence="1">
    <location>
        <begin position="77"/>
        <end position="98"/>
    </location>
</feature>
<dbReference type="FunFam" id="2.60.120.1440:FF:000001">
    <property type="entry name" value="Putative anti-sigma factor"/>
    <property type="match status" value="1"/>
</dbReference>
<comment type="caution">
    <text evidence="4">The sequence shown here is derived from an EMBL/GenBank/DDBJ whole genome shotgun (WGS) entry which is preliminary data.</text>
</comment>
<keyword evidence="1" id="KW-0812">Transmembrane</keyword>
<dbReference type="Gene3D" id="2.60.120.1440">
    <property type="match status" value="1"/>
</dbReference>
<dbReference type="RefSeq" id="WP_116856366.1">
    <property type="nucleotide sequence ID" value="NZ_QTJV01000010.1"/>
</dbReference>
<protein>
    <submittedName>
        <fullName evidence="4">FecR family protein</fullName>
    </submittedName>
</protein>
<proteinExistence type="predicted"/>
<dbReference type="OrthoDB" id="625980at2"/>
<sequence length="377" mass="41289">MSDEQIIHLIHKYRNGTLTETEELAFFSWYAEVGSASFHRILQQAGEVDYVPASPAFLSSLEERLQHKKAVVRKMPILRRAAAAAAIILLGTTAWYVFKPQRRSIPPIVAAKVNDVQPGKNGAVLTLANGQVIALDSTGNGVIANQNGTTVTLQNGSLRYNAEKAAATSYNMIRTPNARQFKLVLPDGTTVWLNAGSSLKYPTAFNGRERIVTISGEAFFDVAKDAEHPFVVEVADQLKVQVLGTQFNLNAYTDEKQINATLIQGSIRVNKGASAVVLQPGQQAQVNDGITVNSHINTAQVTAWKDGVFNFDDLGVEAVMRQLARWYDIEVVYEQGIPGTRFYGEIGRNLSLAQVLEGLKLSGVHFKIEGKRLIVLP</sequence>
<gene>
    <name evidence="4" type="ORF">DXN04_26255</name>
</gene>
<accession>A0A3E1NWJ1</accession>
<dbReference type="AlphaFoldDB" id="A0A3E1NWJ1"/>
<keyword evidence="5" id="KW-1185">Reference proteome</keyword>
<name>A0A3E1NWJ1_9BACT</name>
<evidence type="ECO:0000313" key="4">
    <source>
        <dbReference type="EMBL" id="RFM32280.1"/>
    </source>
</evidence>
<dbReference type="GO" id="GO:0016989">
    <property type="term" value="F:sigma factor antagonist activity"/>
    <property type="evidence" value="ECO:0007669"/>
    <property type="project" value="TreeGrafter"/>
</dbReference>
<evidence type="ECO:0000259" key="3">
    <source>
        <dbReference type="Pfam" id="PF16344"/>
    </source>
</evidence>
<dbReference type="InterPro" id="IPR032508">
    <property type="entry name" value="FecR_C"/>
</dbReference>
<organism evidence="4 5">
    <name type="scientific">Chitinophaga silvisoli</name>
    <dbReference type="NCBI Taxonomy" id="2291814"/>
    <lineage>
        <taxon>Bacteria</taxon>
        <taxon>Pseudomonadati</taxon>
        <taxon>Bacteroidota</taxon>
        <taxon>Chitinophagia</taxon>
        <taxon>Chitinophagales</taxon>
        <taxon>Chitinophagaceae</taxon>
        <taxon>Chitinophaga</taxon>
    </lineage>
</organism>
<evidence type="ECO:0000313" key="5">
    <source>
        <dbReference type="Proteomes" id="UP000261174"/>
    </source>
</evidence>